<comment type="similarity">
    <text evidence="1 6">Belongs to the glycosyl hydrolase 31 family.</text>
</comment>
<dbReference type="CDD" id="cd06602">
    <property type="entry name" value="GH31_MGAM_SI_GAA"/>
    <property type="match status" value="1"/>
</dbReference>
<feature type="chain" id="PRO_5024881385" description="Maltase" evidence="7">
    <location>
        <begin position="18"/>
        <end position="884"/>
    </location>
</feature>
<dbReference type="EMBL" id="SWFS01000053">
    <property type="protein sequence ID" value="KAA8917239.1"/>
    <property type="molecule type" value="Genomic_DNA"/>
</dbReference>
<feature type="signal peptide" evidence="7">
    <location>
        <begin position="1"/>
        <end position="17"/>
    </location>
</feature>
<dbReference type="InterPro" id="IPR048395">
    <property type="entry name" value="Glyco_hydro_31_C"/>
</dbReference>
<evidence type="ECO:0000313" key="11">
    <source>
        <dbReference type="EMBL" id="KAA8917239.1"/>
    </source>
</evidence>
<evidence type="ECO:0000256" key="5">
    <source>
        <dbReference type="ARBA" id="ARBA00041343"/>
    </source>
</evidence>
<dbReference type="SUPFAM" id="SSF51445">
    <property type="entry name" value="(Trans)glycosidases"/>
    <property type="match status" value="1"/>
</dbReference>
<dbReference type="AlphaFoldDB" id="A0A642VBQ9"/>
<dbReference type="CDD" id="cd14752">
    <property type="entry name" value="GH31_N"/>
    <property type="match status" value="1"/>
</dbReference>
<proteinExistence type="inferred from homology"/>
<evidence type="ECO:0000256" key="4">
    <source>
        <dbReference type="ARBA" id="ARBA00023295"/>
    </source>
</evidence>
<dbReference type="GO" id="GO:0030246">
    <property type="term" value="F:carbohydrate binding"/>
    <property type="evidence" value="ECO:0007669"/>
    <property type="project" value="InterPro"/>
</dbReference>
<dbReference type="Gene3D" id="3.20.20.80">
    <property type="entry name" value="Glycosidases"/>
    <property type="match status" value="1"/>
</dbReference>
<evidence type="ECO:0000259" key="8">
    <source>
        <dbReference type="Pfam" id="PF01055"/>
    </source>
</evidence>
<dbReference type="OrthoDB" id="1334205at2759"/>
<evidence type="ECO:0000256" key="6">
    <source>
        <dbReference type="RuleBase" id="RU361185"/>
    </source>
</evidence>
<dbReference type="Gene3D" id="2.60.40.1760">
    <property type="entry name" value="glycosyl hydrolase (family 31)"/>
    <property type="match status" value="1"/>
</dbReference>
<sequence>MMMDGIVVALFAGAALGGWDSVVPTVKNSTAPDPQDVCHGYKADNVVNVPGVGFTATLDLAGRCNVYGVDISQLGLSVQYQSKNRLSVSIIPTNLKQDNVSFYEIPDDELPQGHVDVDADPDESDLVFEYSNEPSFWFKVARRSTGDVLFSTEGAHLVFENQFLEFKTQLPEGHNLFGLGETIEDFKIRSGSTRTLYNADIPDHVGANLYGSHPFYMEDRYQSGKLQSHGVYLRNAHPQEVLIGEDSLTWRTIGGSIELYFFSGPSPAEVIRQYQHVVGYPAMQQYWTLGFHHCRWGYATVEEFESVVDRYQQAGIPVETFWSDLDYMDKRRDFTFDPETYPLEKFQGLLNKLHSKGQHYVPLVDAAINVVDENVDYNTYHSGVHNNVFMKNSDDSVFVGEVWPGPCAFPDFLSFNISHWWVNQLDNFHRIVPYDGIWLDMNEVSSFCTSEGQSCDHPSSTDHVLEDNGFSGPNIRNLEHPPYAINNSVTPNVLGGRTMPPSAVHANGVLEYDWHNLYGYDEARATYVALVEQVMDLKRPFLISRSTFAGSGKYTGHWGGDNHSKWPYLRYSISQGLSFSMFGIPVFGTDTCGFLGDADEELCNRWSQLNAFFSFYRNHNDIQASPQEYYIWPSVEEAAKKAIEIRYWLLPYMYTLLFNANKRGDTFLRALSWEFPADESLAGLDTQFMVGDSLMVAPVLDPGVTKLKVTFPEDALWYDWYTDKLVKKPSKKVKAPLGHIPLYIRGGSILPLQHPGSTTRESRQGDWTLVVALDGNSEAKGELYLDDGESLLQEKTSYTTFTVKDHILTAKKSGNFIDPNHLSQIKILGVKKSPKTVLFNSHNVDFDHKHHTLIVNLNSPSSSEQTVLSNQDTDWLDHLTLEWM</sequence>
<evidence type="ECO:0000256" key="2">
    <source>
        <dbReference type="ARBA" id="ARBA00022801"/>
    </source>
</evidence>
<dbReference type="GO" id="GO:0005975">
    <property type="term" value="P:carbohydrate metabolic process"/>
    <property type="evidence" value="ECO:0007669"/>
    <property type="project" value="InterPro"/>
</dbReference>
<dbReference type="InterPro" id="IPR013780">
    <property type="entry name" value="Glyco_hydro_b"/>
</dbReference>
<feature type="domain" description="Glycoside hydrolase family 31 N-terminal" evidence="9">
    <location>
        <begin position="162"/>
        <end position="239"/>
    </location>
</feature>
<keyword evidence="12" id="KW-1185">Reference proteome</keyword>
<organism evidence="11 12">
    <name type="scientific">Trichomonascus ciferrii</name>
    <dbReference type="NCBI Taxonomy" id="44093"/>
    <lineage>
        <taxon>Eukaryota</taxon>
        <taxon>Fungi</taxon>
        <taxon>Dikarya</taxon>
        <taxon>Ascomycota</taxon>
        <taxon>Saccharomycotina</taxon>
        <taxon>Dipodascomycetes</taxon>
        <taxon>Dipodascales</taxon>
        <taxon>Trichomonascaceae</taxon>
        <taxon>Trichomonascus</taxon>
        <taxon>Trichomonascus ciferrii complex</taxon>
    </lineage>
</organism>
<accession>A0A642VBQ9</accession>
<dbReference type="InterPro" id="IPR011013">
    <property type="entry name" value="Gal_mutarotase_sf_dom"/>
</dbReference>
<keyword evidence="4 6" id="KW-0326">Glycosidase</keyword>
<dbReference type="Pfam" id="PF21365">
    <property type="entry name" value="Glyco_hydro_31_3rd"/>
    <property type="match status" value="1"/>
</dbReference>
<dbReference type="PANTHER" id="PTHR22762">
    <property type="entry name" value="ALPHA-GLUCOSIDASE"/>
    <property type="match status" value="1"/>
</dbReference>
<keyword evidence="3" id="KW-0325">Glycoprotein</keyword>
<dbReference type="InterPro" id="IPR000322">
    <property type="entry name" value="Glyco_hydro_31_TIM"/>
</dbReference>
<dbReference type="Gene3D" id="2.60.40.1180">
    <property type="entry name" value="Golgi alpha-mannosidase II"/>
    <property type="match status" value="2"/>
</dbReference>
<feature type="domain" description="Glycosyl hydrolase family 31 C-terminal" evidence="10">
    <location>
        <begin position="664"/>
        <end position="750"/>
    </location>
</feature>
<dbReference type="SUPFAM" id="SSF51011">
    <property type="entry name" value="Glycosyl hydrolase domain"/>
    <property type="match status" value="1"/>
</dbReference>
<evidence type="ECO:0000256" key="7">
    <source>
        <dbReference type="SAM" id="SignalP"/>
    </source>
</evidence>
<evidence type="ECO:0000256" key="1">
    <source>
        <dbReference type="ARBA" id="ARBA00007806"/>
    </source>
</evidence>
<comment type="caution">
    <text evidence="11">The sequence shown here is derived from an EMBL/GenBank/DDBJ whole genome shotgun (WGS) entry which is preliminary data.</text>
</comment>
<name>A0A642VBQ9_9ASCO</name>
<gene>
    <name evidence="11" type="ORF">TRICI_000632</name>
</gene>
<evidence type="ECO:0000259" key="10">
    <source>
        <dbReference type="Pfam" id="PF21365"/>
    </source>
</evidence>
<dbReference type="PANTHER" id="PTHR22762:SF133">
    <property type="entry name" value="P-TYPE DOMAIN-CONTAINING PROTEIN"/>
    <property type="match status" value="1"/>
</dbReference>
<dbReference type="Pfam" id="PF01055">
    <property type="entry name" value="Glyco_hydro_31_2nd"/>
    <property type="match status" value="1"/>
</dbReference>
<dbReference type="Proteomes" id="UP000761534">
    <property type="component" value="Unassembled WGS sequence"/>
</dbReference>
<dbReference type="InterPro" id="IPR025887">
    <property type="entry name" value="Glyco_hydro_31_N_dom"/>
</dbReference>
<feature type="domain" description="Glycoside hydrolase family 31 TIM barrel" evidence="8">
    <location>
        <begin position="281"/>
        <end position="656"/>
    </location>
</feature>
<dbReference type="VEuPathDB" id="FungiDB:TRICI_000632"/>
<dbReference type="SUPFAM" id="SSF74650">
    <property type="entry name" value="Galactose mutarotase-like"/>
    <property type="match status" value="1"/>
</dbReference>
<protein>
    <recommendedName>
        <fullName evidence="5">Maltase</fullName>
    </recommendedName>
</protein>
<evidence type="ECO:0000256" key="3">
    <source>
        <dbReference type="ARBA" id="ARBA00023180"/>
    </source>
</evidence>
<evidence type="ECO:0000259" key="9">
    <source>
        <dbReference type="Pfam" id="PF13802"/>
    </source>
</evidence>
<dbReference type="GO" id="GO:0004553">
    <property type="term" value="F:hydrolase activity, hydrolyzing O-glycosyl compounds"/>
    <property type="evidence" value="ECO:0007669"/>
    <property type="project" value="InterPro"/>
</dbReference>
<reference evidence="11" key="1">
    <citation type="journal article" date="2019" name="G3 (Bethesda)">
        <title>Genome Assemblies of Two Rare Opportunistic Yeast Pathogens: Diutina rugosa (syn. Candida rugosa) and Trichomonascus ciferrii (syn. Candida ciferrii).</title>
        <authorList>
            <person name="Mixao V."/>
            <person name="Saus E."/>
            <person name="Hansen A.P."/>
            <person name="Lass-Florl C."/>
            <person name="Gabaldon T."/>
        </authorList>
    </citation>
    <scope>NUCLEOTIDE SEQUENCE</scope>
    <source>
        <strain evidence="11">CBS 4856</strain>
    </source>
</reference>
<keyword evidence="2 6" id="KW-0378">Hydrolase</keyword>
<keyword evidence="7" id="KW-0732">Signal</keyword>
<dbReference type="InterPro" id="IPR030458">
    <property type="entry name" value="Glyco_hydro_31_AS"/>
</dbReference>
<dbReference type="PROSITE" id="PS00129">
    <property type="entry name" value="GLYCOSYL_HYDROL_F31_1"/>
    <property type="match status" value="1"/>
</dbReference>
<dbReference type="Pfam" id="PF13802">
    <property type="entry name" value="Gal_mutarotas_2"/>
    <property type="match status" value="1"/>
</dbReference>
<evidence type="ECO:0000313" key="12">
    <source>
        <dbReference type="Proteomes" id="UP000761534"/>
    </source>
</evidence>
<dbReference type="InterPro" id="IPR017853">
    <property type="entry name" value="GH"/>
</dbReference>